<dbReference type="GO" id="GO:0043130">
    <property type="term" value="F:ubiquitin binding"/>
    <property type="evidence" value="ECO:0007669"/>
    <property type="project" value="InterPro"/>
</dbReference>
<dbReference type="InterPro" id="IPR003903">
    <property type="entry name" value="UIM_dom"/>
</dbReference>
<name>A0A7E4VJF6_PANRE</name>
<feature type="compositionally biased region" description="Polar residues" evidence="8">
    <location>
        <begin position="593"/>
        <end position="604"/>
    </location>
</feature>
<dbReference type="PROSITE" id="PS50179">
    <property type="entry name" value="VHS"/>
    <property type="match status" value="1"/>
</dbReference>
<dbReference type="GO" id="GO:0033565">
    <property type="term" value="C:ESCRT-0 complex"/>
    <property type="evidence" value="ECO:0007669"/>
    <property type="project" value="TreeGrafter"/>
</dbReference>
<feature type="region of interest" description="Disordered" evidence="8">
    <location>
        <begin position="727"/>
        <end position="764"/>
    </location>
</feature>
<feature type="compositionally biased region" description="Low complexity" evidence="8">
    <location>
        <begin position="532"/>
        <end position="550"/>
    </location>
</feature>
<feature type="region of interest" description="Disordered" evidence="8">
    <location>
        <begin position="382"/>
        <end position="679"/>
    </location>
</feature>
<dbReference type="Gene3D" id="1.25.40.90">
    <property type="match status" value="1"/>
</dbReference>
<dbReference type="WBParaSite" id="Pan_g21823.t1">
    <property type="protein sequence ID" value="Pan_g21823.t1"/>
    <property type="gene ID" value="Pan_g21823"/>
</dbReference>
<evidence type="ECO:0000259" key="9">
    <source>
        <dbReference type="PROSITE" id="PS50002"/>
    </source>
</evidence>
<reference evidence="12" key="2">
    <citation type="submission" date="2020-10" db="UniProtKB">
        <authorList>
            <consortium name="WormBaseParasite"/>
        </authorList>
    </citation>
    <scope>IDENTIFICATION</scope>
</reference>
<feature type="compositionally biased region" description="Polar residues" evidence="8">
    <location>
        <begin position="741"/>
        <end position="761"/>
    </location>
</feature>
<dbReference type="SMART" id="SM00326">
    <property type="entry name" value="SH3"/>
    <property type="match status" value="1"/>
</dbReference>
<feature type="domain" description="VHS" evidence="10">
    <location>
        <begin position="22"/>
        <end position="151"/>
    </location>
</feature>
<dbReference type="GO" id="GO:0043328">
    <property type="term" value="P:protein transport to vacuole involved in ubiquitin-dependent protein catabolic process via the multivesicular body sorting pathway"/>
    <property type="evidence" value="ECO:0007669"/>
    <property type="project" value="TreeGrafter"/>
</dbReference>
<evidence type="ECO:0000256" key="7">
    <source>
        <dbReference type="PROSITE-ProRule" id="PRU00192"/>
    </source>
</evidence>
<evidence type="ECO:0000256" key="2">
    <source>
        <dbReference type="ARBA" id="ARBA00009666"/>
    </source>
</evidence>
<dbReference type="GO" id="GO:0035091">
    <property type="term" value="F:phosphatidylinositol binding"/>
    <property type="evidence" value="ECO:0007669"/>
    <property type="project" value="InterPro"/>
</dbReference>
<dbReference type="Gene3D" id="2.30.30.40">
    <property type="entry name" value="SH3 Domains"/>
    <property type="match status" value="1"/>
</dbReference>
<dbReference type="InterPro" id="IPR008942">
    <property type="entry name" value="ENTH_VHS"/>
</dbReference>
<feature type="compositionally biased region" description="Polar residues" evidence="8">
    <location>
        <begin position="461"/>
        <end position="474"/>
    </location>
</feature>
<keyword evidence="6" id="KW-0653">Protein transport</keyword>
<dbReference type="FunFam" id="2.30.30.40:FF:000072">
    <property type="entry name" value="Unconventional Myosin IB"/>
    <property type="match status" value="1"/>
</dbReference>
<proteinExistence type="inferred from homology"/>
<organism evidence="11 12">
    <name type="scientific">Panagrellus redivivus</name>
    <name type="common">Microworm</name>
    <dbReference type="NCBI Taxonomy" id="6233"/>
    <lineage>
        <taxon>Eukaryota</taxon>
        <taxon>Metazoa</taxon>
        <taxon>Ecdysozoa</taxon>
        <taxon>Nematoda</taxon>
        <taxon>Chromadorea</taxon>
        <taxon>Rhabditida</taxon>
        <taxon>Tylenchina</taxon>
        <taxon>Panagrolaimomorpha</taxon>
        <taxon>Panagrolaimoidea</taxon>
        <taxon>Panagrolaimidae</taxon>
        <taxon>Panagrellus</taxon>
    </lineage>
</organism>
<feature type="compositionally biased region" description="Low complexity" evidence="8">
    <location>
        <begin position="512"/>
        <end position="523"/>
    </location>
</feature>
<dbReference type="InterPro" id="IPR036028">
    <property type="entry name" value="SH3-like_dom_sf"/>
</dbReference>
<feature type="compositionally biased region" description="Low complexity" evidence="8">
    <location>
        <begin position="605"/>
        <end position="636"/>
    </location>
</feature>
<evidence type="ECO:0000313" key="11">
    <source>
        <dbReference type="Proteomes" id="UP000492821"/>
    </source>
</evidence>
<dbReference type="Pfam" id="PF00790">
    <property type="entry name" value="VHS"/>
    <property type="match status" value="1"/>
</dbReference>
<dbReference type="AlphaFoldDB" id="A0A7E4VJF6"/>
<feature type="compositionally biased region" description="Pro residues" evidence="8">
    <location>
        <begin position="449"/>
        <end position="460"/>
    </location>
</feature>
<evidence type="ECO:0000256" key="4">
    <source>
        <dbReference type="ARBA" id="ARBA00022448"/>
    </source>
</evidence>
<dbReference type="InterPro" id="IPR002014">
    <property type="entry name" value="VHS_dom"/>
</dbReference>
<dbReference type="SMART" id="SM00726">
    <property type="entry name" value="UIM"/>
    <property type="match status" value="1"/>
</dbReference>
<dbReference type="SMART" id="SM00288">
    <property type="entry name" value="VHS"/>
    <property type="match status" value="1"/>
</dbReference>
<protein>
    <submittedName>
        <fullName evidence="12">Signal transducing adapter molecule 1</fullName>
    </submittedName>
</protein>
<dbReference type="PRINTS" id="PR00499">
    <property type="entry name" value="P67PHOX"/>
</dbReference>
<dbReference type="PROSITE" id="PS50002">
    <property type="entry name" value="SH3"/>
    <property type="match status" value="1"/>
</dbReference>
<keyword evidence="5" id="KW-0967">Endosome</keyword>
<feature type="domain" description="SH3" evidence="9">
    <location>
        <begin position="214"/>
        <end position="273"/>
    </location>
</feature>
<dbReference type="Gene3D" id="1.20.5.1940">
    <property type="match status" value="1"/>
</dbReference>
<feature type="compositionally biased region" description="Polar residues" evidence="8">
    <location>
        <begin position="482"/>
        <end position="505"/>
    </location>
</feature>
<sequence>MHTENAMFGTPTSKYDELVERATAETLTEENWSVMLDISDSVNNDDTDGVKSALYSVRKRLNHRDPHVVIYALSLLDCLWNNAGINFRHTVSSKDFVPQLRDLAKTSITPVALKTCTIVRKWAENECSKDASLALISSLYKDLKSSGARFEDSEPKKKVNLSKQLDEEAELAKAIALSLKETKKSQISEPVQSYYPSISQDIGGPSHAPVRQQPQTREVKALYDFDAVEDNELSFKTGDIITVLEDSDPNWWKGQSHRGVGLFPSSFVANPDAPAQDQGYTNGNTPSETPIEEGPVQIDEEALLKCIQLLEECDPTGETPDPPALAYFENLAAQMAPLINQKLANIDRQHNSLASVDVAMRDVLANYDQAVQQVQYQPIPQIPNYNSLQNGQPGGFPGYPPQQQGQAFPGYPPQGPGQQSYPSNSMYGPPIPQQQQQHQFPPQQQQIPGYPPQGYAPPPQTNGLPPQGYPSQVSIAPPQTPVPQVSSHPQIQAINSLPQDSQTSSPLPPQAIAPQPQQQGFPQESPIPPQAVAPQLQQSQSQVSVASTQPTAQSSAYPQVVPQAKPQIPTSAAVPMQQQYTAPTAAAAPFVQSPPNAGSPYSQNPPSAAGSYAPSPVIPQQQQQHFVAPQPAAAPIQPSPVPITPQQHQQPVAEVRQTSPAASVAPQPQPAAQFVHPQPQEQLEPVAVPSVPVHVAPVQPSPQVTNVIAEPLVAPTPPLQPQAVVEPQQEARFVDVDDTNTESTETSQHQVTESEPNNGSAFTPVVPTAQAQIVAPIAPEPQVVQHQNIVAPEPHPVAPEQHPIQHHIAPIQAQQFVDQQDQQNFIDASQATAAQ</sequence>
<evidence type="ECO:0000259" key="10">
    <source>
        <dbReference type="PROSITE" id="PS50179"/>
    </source>
</evidence>
<dbReference type="PRINTS" id="PR00452">
    <property type="entry name" value="SH3DOMAIN"/>
</dbReference>
<evidence type="ECO:0000256" key="6">
    <source>
        <dbReference type="ARBA" id="ARBA00022927"/>
    </source>
</evidence>
<dbReference type="InterPro" id="IPR050670">
    <property type="entry name" value="STAM"/>
</dbReference>
<comment type="similarity">
    <text evidence="2">Belongs to the STAM family.</text>
</comment>
<dbReference type="SUPFAM" id="SSF48464">
    <property type="entry name" value="ENTH/VHS domain"/>
    <property type="match status" value="1"/>
</dbReference>
<dbReference type="PANTHER" id="PTHR45929">
    <property type="entry name" value="JAK PATHWAY SIGNAL TRANSDUCTION ADAPTOR MOLECULE"/>
    <property type="match status" value="1"/>
</dbReference>
<dbReference type="PROSITE" id="PS50330">
    <property type="entry name" value="UIM"/>
    <property type="match status" value="1"/>
</dbReference>
<comment type="subcellular location">
    <subcellularLocation>
        <location evidence="1">Endosome</location>
    </subcellularLocation>
</comment>
<dbReference type="InterPro" id="IPR001452">
    <property type="entry name" value="SH3_domain"/>
</dbReference>
<dbReference type="Proteomes" id="UP000492821">
    <property type="component" value="Unassembled WGS sequence"/>
</dbReference>
<feature type="compositionally biased region" description="Low complexity" evidence="8">
    <location>
        <begin position="657"/>
        <end position="679"/>
    </location>
</feature>
<reference evidence="11" key="1">
    <citation type="journal article" date="2013" name="Genetics">
        <title>The draft genome and transcriptome of Panagrellus redivivus are shaped by the harsh demands of a free-living lifestyle.</title>
        <authorList>
            <person name="Srinivasan J."/>
            <person name="Dillman A.R."/>
            <person name="Macchietto M.G."/>
            <person name="Heikkinen L."/>
            <person name="Lakso M."/>
            <person name="Fracchia K.M."/>
            <person name="Antoshechkin I."/>
            <person name="Mortazavi A."/>
            <person name="Wong G."/>
            <person name="Sternberg P.W."/>
        </authorList>
    </citation>
    <scope>NUCLEOTIDE SEQUENCE [LARGE SCALE GENOMIC DNA]</scope>
    <source>
        <strain evidence="11">MT8872</strain>
    </source>
</reference>
<keyword evidence="11" id="KW-1185">Reference proteome</keyword>
<keyword evidence="4" id="KW-0813">Transport</keyword>
<dbReference type="SUPFAM" id="SSF50044">
    <property type="entry name" value="SH3-domain"/>
    <property type="match status" value="1"/>
</dbReference>
<dbReference type="Pfam" id="PF00018">
    <property type="entry name" value="SH3_1"/>
    <property type="match status" value="1"/>
</dbReference>
<evidence type="ECO:0000256" key="1">
    <source>
        <dbReference type="ARBA" id="ARBA00004177"/>
    </source>
</evidence>
<feature type="compositionally biased region" description="Polar residues" evidence="8">
    <location>
        <begin position="278"/>
        <end position="288"/>
    </location>
</feature>
<evidence type="ECO:0000313" key="12">
    <source>
        <dbReference type="WBParaSite" id="Pan_g21823.t1"/>
    </source>
</evidence>
<feature type="region of interest" description="Disordered" evidence="8">
    <location>
        <begin position="271"/>
        <end position="292"/>
    </location>
</feature>
<evidence type="ECO:0000256" key="3">
    <source>
        <dbReference type="ARBA" id="ARBA00022443"/>
    </source>
</evidence>
<accession>A0A7E4VJF6</accession>
<feature type="compositionally biased region" description="Low complexity" evidence="8">
    <location>
        <begin position="433"/>
        <end position="448"/>
    </location>
</feature>
<evidence type="ECO:0000256" key="5">
    <source>
        <dbReference type="ARBA" id="ARBA00022753"/>
    </source>
</evidence>
<keyword evidence="3 7" id="KW-0728">SH3 domain</keyword>
<evidence type="ECO:0000256" key="8">
    <source>
        <dbReference type="SAM" id="MobiDB-lite"/>
    </source>
</evidence>
<dbReference type="PANTHER" id="PTHR45929:SF3">
    <property type="entry name" value="JAK PATHWAY SIGNAL TRANSDUCTION ADAPTOR MOLECULE"/>
    <property type="match status" value="1"/>
</dbReference>